<dbReference type="AlphaFoldDB" id="A0A0F9TKJ1"/>
<gene>
    <name evidence="1" type="ORF">LCGC14_0316670</name>
</gene>
<evidence type="ECO:0000313" key="1">
    <source>
        <dbReference type="EMBL" id="KKN81755.1"/>
    </source>
</evidence>
<sequence length="55" mass="6357">MICQAEIHWMIAKAQENKSCATCDRYILGAKGTSHTSIQRHLVSKHNYWVRKKNA</sequence>
<accession>A0A0F9TKJ1</accession>
<organism evidence="1">
    <name type="scientific">marine sediment metagenome</name>
    <dbReference type="NCBI Taxonomy" id="412755"/>
    <lineage>
        <taxon>unclassified sequences</taxon>
        <taxon>metagenomes</taxon>
        <taxon>ecological metagenomes</taxon>
    </lineage>
</organism>
<comment type="caution">
    <text evidence="1">The sequence shown here is derived from an EMBL/GenBank/DDBJ whole genome shotgun (WGS) entry which is preliminary data.</text>
</comment>
<proteinExistence type="predicted"/>
<dbReference type="EMBL" id="LAZR01000211">
    <property type="protein sequence ID" value="KKN81755.1"/>
    <property type="molecule type" value="Genomic_DNA"/>
</dbReference>
<reference evidence="1" key="1">
    <citation type="journal article" date="2015" name="Nature">
        <title>Complex archaea that bridge the gap between prokaryotes and eukaryotes.</title>
        <authorList>
            <person name="Spang A."/>
            <person name="Saw J.H."/>
            <person name="Jorgensen S.L."/>
            <person name="Zaremba-Niedzwiedzka K."/>
            <person name="Martijn J."/>
            <person name="Lind A.E."/>
            <person name="van Eijk R."/>
            <person name="Schleper C."/>
            <person name="Guy L."/>
            <person name="Ettema T.J."/>
        </authorList>
    </citation>
    <scope>NUCLEOTIDE SEQUENCE</scope>
</reference>
<name>A0A0F9TKJ1_9ZZZZ</name>
<protein>
    <submittedName>
        <fullName evidence="1">Uncharacterized protein</fullName>
    </submittedName>
</protein>